<feature type="compositionally biased region" description="Basic and acidic residues" evidence="1">
    <location>
        <begin position="31"/>
        <end position="45"/>
    </location>
</feature>
<evidence type="ECO:0000313" key="3">
    <source>
        <dbReference type="EMBL" id="MEW9267262.1"/>
    </source>
</evidence>
<reference evidence="3 4" key="1">
    <citation type="submission" date="2024-07" db="EMBL/GenBank/DDBJ databases">
        <authorList>
            <person name="Thanompreechachai J."/>
            <person name="Duangmal K."/>
        </authorList>
    </citation>
    <scope>NUCLEOTIDE SEQUENCE [LARGE SCALE GENOMIC DNA]</scope>
    <source>
        <strain evidence="3 4">KCTC 19886</strain>
    </source>
</reference>
<name>A0ABV3PCA1_9ACTN</name>
<feature type="transmembrane region" description="Helical" evidence="2">
    <location>
        <begin position="6"/>
        <end position="27"/>
    </location>
</feature>
<proteinExistence type="predicted"/>
<organism evidence="3 4">
    <name type="scientific">Kineococcus endophyticus</name>
    <dbReference type="NCBI Taxonomy" id="1181883"/>
    <lineage>
        <taxon>Bacteria</taxon>
        <taxon>Bacillati</taxon>
        <taxon>Actinomycetota</taxon>
        <taxon>Actinomycetes</taxon>
        <taxon>Kineosporiales</taxon>
        <taxon>Kineosporiaceae</taxon>
        <taxon>Kineococcus</taxon>
    </lineage>
</organism>
<dbReference type="RefSeq" id="WP_367640531.1">
    <property type="nucleotide sequence ID" value="NZ_JBFNQN010000016.1"/>
</dbReference>
<protein>
    <submittedName>
        <fullName evidence="3">Uncharacterized protein</fullName>
    </submittedName>
</protein>
<keyword evidence="2" id="KW-1133">Transmembrane helix</keyword>
<dbReference type="Proteomes" id="UP001555826">
    <property type="component" value="Unassembled WGS sequence"/>
</dbReference>
<evidence type="ECO:0000313" key="4">
    <source>
        <dbReference type="Proteomes" id="UP001555826"/>
    </source>
</evidence>
<keyword evidence="4" id="KW-1185">Reference proteome</keyword>
<evidence type="ECO:0000256" key="1">
    <source>
        <dbReference type="SAM" id="MobiDB-lite"/>
    </source>
</evidence>
<accession>A0ABV3PCA1</accession>
<keyword evidence="2" id="KW-0472">Membrane</keyword>
<feature type="region of interest" description="Disordered" evidence="1">
    <location>
        <begin position="31"/>
        <end position="65"/>
    </location>
</feature>
<sequence length="65" mass="6838">MGSVAVIFIALVVSALVLVALIVTLLVRDRGRDRSSRDVPHRGDWDLAGSAPMAHRRGTGTPSGS</sequence>
<comment type="caution">
    <text evidence="3">The sequence shown here is derived from an EMBL/GenBank/DDBJ whole genome shotgun (WGS) entry which is preliminary data.</text>
</comment>
<keyword evidence="2" id="KW-0812">Transmembrane</keyword>
<dbReference type="EMBL" id="JBFNQN010000016">
    <property type="protein sequence ID" value="MEW9267262.1"/>
    <property type="molecule type" value="Genomic_DNA"/>
</dbReference>
<evidence type="ECO:0000256" key="2">
    <source>
        <dbReference type="SAM" id="Phobius"/>
    </source>
</evidence>
<gene>
    <name evidence="3" type="ORF">AB1207_21135</name>
</gene>